<name>A0A0G0LWU2_9BACT</name>
<dbReference type="AlphaFoldDB" id="A0A0G0LWU2"/>
<comment type="caution">
    <text evidence="1">The sequence shown here is derived from an EMBL/GenBank/DDBJ whole genome shotgun (WGS) entry which is preliminary data.</text>
</comment>
<protein>
    <submittedName>
        <fullName evidence="1">Uncharacterized protein</fullName>
    </submittedName>
</protein>
<proteinExistence type="predicted"/>
<accession>A0A0G0LWU2</accession>
<sequence>MMLMDKNIKVVRKLSNTHDYPYYEDFAEFFGV</sequence>
<reference evidence="1 2" key="1">
    <citation type="journal article" date="2015" name="Nature">
        <title>rRNA introns, odd ribosomes, and small enigmatic genomes across a large radiation of phyla.</title>
        <authorList>
            <person name="Brown C.T."/>
            <person name="Hug L.A."/>
            <person name="Thomas B.C."/>
            <person name="Sharon I."/>
            <person name="Castelle C.J."/>
            <person name="Singh A."/>
            <person name="Wilkins M.J."/>
            <person name="Williams K.H."/>
            <person name="Banfield J.F."/>
        </authorList>
    </citation>
    <scope>NUCLEOTIDE SEQUENCE [LARGE SCALE GENOMIC DNA]</scope>
</reference>
<evidence type="ECO:0000313" key="2">
    <source>
        <dbReference type="Proteomes" id="UP000034096"/>
    </source>
</evidence>
<evidence type="ECO:0000313" key="1">
    <source>
        <dbReference type="EMBL" id="KKQ57006.1"/>
    </source>
</evidence>
<gene>
    <name evidence="1" type="ORF">US75_C0001G0063</name>
</gene>
<dbReference type="Proteomes" id="UP000034096">
    <property type="component" value="Unassembled WGS sequence"/>
</dbReference>
<organism evidence="1 2">
    <name type="scientific">Candidatus Woesebacteria bacterium GW2011_GWC1_38_13</name>
    <dbReference type="NCBI Taxonomy" id="1618583"/>
    <lineage>
        <taxon>Bacteria</taxon>
        <taxon>Candidatus Woeseibacteriota</taxon>
    </lineage>
</organism>
<dbReference type="EMBL" id="LBUE01000001">
    <property type="protein sequence ID" value="KKQ57006.1"/>
    <property type="molecule type" value="Genomic_DNA"/>
</dbReference>